<dbReference type="PANTHER" id="PTHR12993">
    <property type="entry name" value="N-ACETYLGLUCOSAMINYL-PHOSPHATIDYLINOSITOL DE-N-ACETYLASE-RELATED"/>
    <property type="match status" value="1"/>
</dbReference>
<dbReference type="Gene3D" id="3.40.50.10320">
    <property type="entry name" value="LmbE-like"/>
    <property type="match status" value="1"/>
</dbReference>
<dbReference type="PANTHER" id="PTHR12993:SF11">
    <property type="entry name" value="N-ACETYLGLUCOSAMINYL-PHOSPHATIDYLINOSITOL DE-N-ACETYLASE"/>
    <property type="match status" value="1"/>
</dbReference>
<name>A0A2R8C0X0_9RHOB</name>
<keyword evidence="1" id="KW-0378">Hydrolase</keyword>
<dbReference type="RefSeq" id="WP_108895787.1">
    <property type="nucleotide sequence ID" value="NZ_ONZF01000014.1"/>
</dbReference>
<dbReference type="EMBL" id="ONZF01000014">
    <property type="protein sequence ID" value="SPJ26064.1"/>
    <property type="molecule type" value="Genomic_DNA"/>
</dbReference>
<dbReference type="Pfam" id="PF02585">
    <property type="entry name" value="PIG-L"/>
    <property type="match status" value="1"/>
</dbReference>
<dbReference type="Proteomes" id="UP000244912">
    <property type="component" value="Unassembled WGS sequence"/>
</dbReference>
<protein>
    <submittedName>
        <fullName evidence="1">Mycothiol S-conjugate amidase</fullName>
        <ecNumber evidence="1">3.5.1.115</ecNumber>
    </submittedName>
</protein>
<reference evidence="1 2" key="1">
    <citation type="submission" date="2018-03" db="EMBL/GenBank/DDBJ databases">
        <authorList>
            <person name="Keele B.F."/>
        </authorList>
    </citation>
    <scope>NUCLEOTIDE SEQUENCE [LARGE SCALE GENOMIC DNA]</scope>
    <source>
        <strain evidence="1 2">CECT 8504</strain>
    </source>
</reference>
<proteinExistence type="predicted"/>
<evidence type="ECO:0000313" key="1">
    <source>
        <dbReference type="EMBL" id="SPJ26064.1"/>
    </source>
</evidence>
<evidence type="ECO:0000313" key="2">
    <source>
        <dbReference type="Proteomes" id="UP000244912"/>
    </source>
</evidence>
<dbReference type="AlphaFoldDB" id="A0A2R8C0X0"/>
<gene>
    <name evidence="1" type="primary">mca</name>
    <name evidence="1" type="ORF">PAA8504_03920</name>
</gene>
<dbReference type="EC" id="3.5.1.115" evidence="1"/>
<sequence>MDRENHLSGAASLLVLAPHADDEVLGCGALLADWWRSGKQAHVVCLTDGGASHPRSAEDVTLIRTRELASAIEILGGDPRRDVTCLGYPDAALHEVPLRAVLSRLEDLIDRLGCRVLIAPSPLDPHCDHVTTASLAGQLVSRRPRLRLLYYPIWSRWAGGGEAPPVPGSRRFTYPVDTALKQRAIEAHASQHGRVIRDDPDGFTMPDGFARMFAEGPEIFDERIG</sequence>
<organism evidence="1 2">
    <name type="scientific">Palleronia abyssalis</name>
    <dbReference type="NCBI Taxonomy" id="1501240"/>
    <lineage>
        <taxon>Bacteria</taxon>
        <taxon>Pseudomonadati</taxon>
        <taxon>Pseudomonadota</taxon>
        <taxon>Alphaproteobacteria</taxon>
        <taxon>Rhodobacterales</taxon>
        <taxon>Roseobacteraceae</taxon>
        <taxon>Palleronia</taxon>
    </lineage>
</organism>
<accession>A0A2R8C0X0</accession>
<dbReference type="OrthoDB" id="9790023at2"/>
<dbReference type="SUPFAM" id="SSF102588">
    <property type="entry name" value="LmbE-like"/>
    <property type="match status" value="1"/>
</dbReference>
<dbReference type="GO" id="GO:0016811">
    <property type="term" value="F:hydrolase activity, acting on carbon-nitrogen (but not peptide) bonds, in linear amides"/>
    <property type="evidence" value="ECO:0007669"/>
    <property type="project" value="TreeGrafter"/>
</dbReference>
<dbReference type="InterPro" id="IPR024078">
    <property type="entry name" value="LmbE-like_dom_sf"/>
</dbReference>
<keyword evidence="2" id="KW-1185">Reference proteome</keyword>
<dbReference type="InterPro" id="IPR003737">
    <property type="entry name" value="GlcNAc_PI_deacetylase-related"/>
</dbReference>